<dbReference type="Proteomes" id="UP001189429">
    <property type="component" value="Unassembled WGS sequence"/>
</dbReference>
<sequence length="119" mass="13173">MEWNRSADPSVSIMSSDSVAAPNETFNALNEWLQTANVSRDQVRLVGDTPQKKFNLQCIGGAAGVSRANALQIALKYANNQGWRSFEVLAINGSRVPLFVKPDKNAKDIRREVQTKKLL</sequence>
<evidence type="ECO:0000313" key="2">
    <source>
        <dbReference type="Proteomes" id="UP001189429"/>
    </source>
</evidence>
<comment type="caution">
    <text evidence="1">The sequence shown here is derived from an EMBL/GenBank/DDBJ whole genome shotgun (WGS) entry which is preliminary data.</text>
</comment>
<gene>
    <name evidence="1" type="ORF">PCOR1329_LOCUS72832</name>
</gene>
<protein>
    <submittedName>
        <fullName evidence="1">Uncharacterized protein</fullName>
    </submittedName>
</protein>
<reference evidence="1" key="1">
    <citation type="submission" date="2023-10" db="EMBL/GenBank/DDBJ databases">
        <authorList>
            <person name="Chen Y."/>
            <person name="Shah S."/>
            <person name="Dougan E. K."/>
            <person name="Thang M."/>
            <person name="Chan C."/>
        </authorList>
    </citation>
    <scope>NUCLEOTIDE SEQUENCE [LARGE SCALE GENOMIC DNA]</scope>
</reference>
<accession>A0ABN9X731</accession>
<keyword evidence="2" id="KW-1185">Reference proteome</keyword>
<name>A0ABN9X731_9DINO</name>
<organism evidence="1 2">
    <name type="scientific">Prorocentrum cordatum</name>
    <dbReference type="NCBI Taxonomy" id="2364126"/>
    <lineage>
        <taxon>Eukaryota</taxon>
        <taxon>Sar</taxon>
        <taxon>Alveolata</taxon>
        <taxon>Dinophyceae</taxon>
        <taxon>Prorocentrales</taxon>
        <taxon>Prorocentraceae</taxon>
        <taxon>Prorocentrum</taxon>
    </lineage>
</organism>
<dbReference type="EMBL" id="CAUYUJ010019762">
    <property type="protein sequence ID" value="CAK0893544.1"/>
    <property type="molecule type" value="Genomic_DNA"/>
</dbReference>
<proteinExistence type="predicted"/>
<evidence type="ECO:0000313" key="1">
    <source>
        <dbReference type="EMBL" id="CAK0893544.1"/>
    </source>
</evidence>